<dbReference type="AlphaFoldDB" id="A0AA39P369"/>
<name>A0AA39P369_9AGAR</name>
<evidence type="ECO:0000313" key="2">
    <source>
        <dbReference type="EMBL" id="KAK0476717.1"/>
    </source>
</evidence>
<dbReference type="InterPro" id="IPR001810">
    <property type="entry name" value="F-box_dom"/>
</dbReference>
<gene>
    <name evidence="2" type="ORF">IW261DRAFT_1552144</name>
</gene>
<dbReference type="InterPro" id="IPR011044">
    <property type="entry name" value="Quino_amine_DH_bsu"/>
</dbReference>
<dbReference type="Pfam" id="PF00646">
    <property type="entry name" value="F-box"/>
    <property type="match status" value="1"/>
</dbReference>
<comment type="caution">
    <text evidence="2">The sequence shown here is derived from an EMBL/GenBank/DDBJ whole genome shotgun (WGS) entry which is preliminary data.</text>
</comment>
<sequence>MMMKLPTEIILEILAYLQLDSLASFVAVSQSAKLFVDANESTIYRNAAVVHDLISSEGTQPEDVRRQYTPRSLQGVNGWKSFCRRQISIKRAWMGKSPSSARRLAYASLHKQDVHRIKVDEWASIIITTYRNGGLAVADIATNRILWSLPASHVIPHAHCEYDNGFLIFNRAGRRKEVWRLIERRNQTVEPVSFSPPDQIQIAASNEAATEHQSSYPKGHFVPYSLIATPTTTYAFRFVYPTNFYLYDIPGGKLVQTITANPLESLIHLHYVDISERHLFLCGWPNIIVFSRETGKSILKIPSYQLQYSNKIYVISKQAHPIAGSILLHHDTITRSAESTLAPRVVHLADTFTAVHVSACGRHLAALLSSSRLLIIPYFERLITGEVELKNVTLDFELGSRSRLSRYLAFENERVAVVTDTGLFVIHWDLEKPPVICRAPIFGVMSALPEVTCLQMTDTGLYLTWKHPITTQVNKEDFERLLDEEVSYTIRDDFAQLLVQPNAEPDEVVESHDSAVCMIDFVVP</sequence>
<organism evidence="2 3">
    <name type="scientific">Armillaria novae-zelandiae</name>
    <dbReference type="NCBI Taxonomy" id="153914"/>
    <lineage>
        <taxon>Eukaryota</taxon>
        <taxon>Fungi</taxon>
        <taxon>Dikarya</taxon>
        <taxon>Basidiomycota</taxon>
        <taxon>Agaricomycotina</taxon>
        <taxon>Agaricomycetes</taxon>
        <taxon>Agaricomycetidae</taxon>
        <taxon>Agaricales</taxon>
        <taxon>Marasmiineae</taxon>
        <taxon>Physalacriaceae</taxon>
        <taxon>Armillaria</taxon>
    </lineage>
</organism>
<evidence type="ECO:0000259" key="1">
    <source>
        <dbReference type="PROSITE" id="PS50181"/>
    </source>
</evidence>
<dbReference type="PROSITE" id="PS50181">
    <property type="entry name" value="FBOX"/>
    <property type="match status" value="1"/>
</dbReference>
<keyword evidence="3" id="KW-1185">Reference proteome</keyword>
<protein>
    <recommendedName>
        <fullName evidence="1">F-box domain-containing protein</fullName>
    </recommendedName>
</protein>
<proteinExistence type="predicted"/>
<dbReference type="EMBL" id="JAUEPR010000019">
    <property type="protein sequence ID" value="KAK0476717.1"/>
    <property type="molecule type" value="Genomic_DNA"/>
</dbReference>
<evidence type="ECO:0000313" key="3">
    <source>
        <dbReference type="Proteomes" id="UP001175227"/>
    </source>
</evidence>
<dbReference type="SUPFAM" id="SSF50969">
    <property type="entry name" value="YVTN repeat-like/Quinoprotein amine dehydrogenase"/>
    <property type="match status" value="1"/>
</dbReference>
<dbReference type="Proteomes" id="UP001175227">
    <property type="component" value="Unassembled WGS sequence"/>
</dbReference>
<feature type="domain" description="F-box" evidence="1">
    <location>
        <begin position="1"/>
        <end position="47"/>
    </location>
</feature>
<dbReference type="Gene3D" id="1.20.1280.50">
    <property type="match status" value="1"/>
</dbReference>
<reference evidence="2" key="1">
    <citation type="submission" date="2023-06" db="EMBL/GenBank/DDBJ databases">
        <authorList>
            <consortium name="Lawrence Berkeley National Laboratory"/>
            <person name="Ahrendt S."/>
            <person name="Sahu N."/>
            <person name="Indic B."/>
            <person name="Wong-Bajracharya J."/>
            <person name="Merenyi Z."/>
            <person name="Ke H.-M."/>
            <person name="Monk M."/>
            <person name="Kocsube S."/>
            <person name="Drula E."/>
            <person name="Lipzen A."/>
            <person name="Balint B."/>
            <person name="Henrissat B."/>
            <person name="Andreopoulos B."/>
            <person name="Martin F.M."/>
            <person name="Harder C.B."/>
            <person name="Rigling D."/>
            <person name="Ford K.L."/>
            <person name="Foster G.D."/>
            <person name="Pangilinan J."/>
            <person name="Papanicolaou A."/>
            <person name="Barry K."/>
            <person name="LaButti K."/>
            <person name="Viragh M."/>
            <person name="Koriabine M."/>
            <person name="Yan M."/>
            <person name="Riley R."/>
            <person name="Champramary S."/>
            <person name="Plett K.L."/>
            <person name="Tsai I.J."/>
            <person name="Slot J."/>
            <person name="Sipos G."/>
            <person name="Plett J."/>
            <person name="Nagy L.G."/>
            <person name="Grigoriev I.V."/>
        </authorList>
    </citation>
    <scope>NUCLEOTIDE SEQUENCE</scope>
    <source>
        <strain evidence="2">ICMP 16352</strain>
    </source>
</reference>
<accession>A0AA39P369</accession>